<dbReference type="CDD" id="cd09272">
    <property type="entry name" value="RNase_HI_RT_Ty1"/>
    <property type="match status" value="1"/>
</dbReference>
<dbReference type="AlphaFoldDB" id="A0A9Q3KPP9"/>
<reference evidence="2" key="1">
    <citation type="submission" date="2021-03" db="EMBL/GenBank/DDBJ databases">
        <title>Draft genome sequence of rust myrtle Austropuccinia psidii MF-1, a brazilian biotype.</title>
        <authorList>
            <person name="Quecine M.C."/>
            <person name="Pachon D.M.R."/>
            <person name="Bonatelli M.L."/>
            <person name="Correr F.H."/>
            <person name="Franceschini L.M."/>
            <person name="Leite T.F."/>
            <person name="Margarido G.R.A."/>
            <person name="Almeida C.A."/>
            <person name="Ferrarezi J.A."/>
            <person name="Labate C.A."/>
        </authorList>
    </citation>
    <scope>NUCLEOTIDE SEQUENCE</scope>
    <source>
        <strain evidence="2">MF-1</strain>
    </source>
</reference>
<proteinExistence type="predicted"/>
<dbReference type="InterPro" id="IPR043502">
    <property type="entry name" value="DNA/RNA_pol_sf"/>
</dbReference>
<dbReference type="OrthoDB" id="3344688at2759"/>
<evidence type="ECO:0000313" key="3">
    <source>
        <dbReference type="Proteomes" id="UP000765509"/>
    </source>
</evidence>
<evidence type="ECO:0000313" key="2">
    <source>
        <dbReference type="EMBL" id="MBW0585263.1"/>
    </source>
</evidence>
<accession>A0A9Q3KPP9</accession>
<sequence>MKRLGVWSIEDKKANDHPITTTWVFKVKRDHNDKIVEHKARLCAQGFHQIEGLDYLNTFSPTGRVSSLRVLIAHAASQGFQFHQMDVKSAFLNAPLEEDLTLKIPDGLNKDSKSKVLRLHKAIYGLKQAPLAWYKYLLKWLKNTGFVVAVSDPCVFFRKGIKPVWIYVHVDDLAIFGPDLLDFKTEIKNSFEMKDLGEASLLLGIKITHINNGFTLSQEHYINTLAREYDLEKYSPVNTPLKPNLQLNNATKEEEAEFANLNINYRSAIGALNYISTNTRPDITFAVLRYLYHTKDLSLHYSKEGNKGIEAYADADWGNWVIDRRSTSGYIVTVNGHLVSWRTKKQPTVSHSTTEAEYKALSNMTKEVEWLMQLLKEINVNTENSTPQFFNNNKGAIDLALSNANHNGFKTKHMDIIYHYIRDLIRNSVINLKYISTNFMAADFLTKSVGKTILLRSRRFLNLY</sequence>
<dbReference type="SUPFAM" id="SSF56672">
    <property type="entry name" value="DNA/RNA polymerases"/>
    <property type="match status" value="1"/>
</dbReference>
<comment type="caution">
    <text evidence="2">The sequence shown here is derived from an EMBL/GenBank/DDBJ whole genome shotgun (WGS) entry which is preliminary data.</text>
</comment>
<keyword evidence="3" id="KW-1185">Reference proteome</keyword>
<dbReference type="Pfam" id="PF07727">
    <property type="entry name" value="RVT_2"/>
    <property type="match status" value="1"/>
</dbReference>
<feature type="domain" description="Reverse transcriptase Ty1/copia-type" evidence="1">
    <location>
        <begin position="6"/>
        <end position="242"/>
    </location>
</feature>
<name>A0A9Q3KPP9_9BASI</name>
<organism evidence="2 3">
    <name type="scientific">Austropuccinia psidii MF-1</name>
    <dbReference type="NCBI Taxonomy" id="1389203"/>
    <lineage>
        <taxon>Eukaryota</taxon>
        <taxon>Fungi</taxon>
        <taxon>Dikarya</taxon>
        <taxon>Basidiomycota</taxon>
        <taxon>Pucciniomycotina</taxon>
        <taxon>Pucciniomycetes</taxon>
        <taxon>Pucciniales</taxon>
        <taxon>Sphaerophragmiaceae</taxon>
        <taxon>Austropuccinia</taxon>
    </lineage>
</organism>
<evidence type="ECO:0000259" key="1">
    <source>
        <dbReference type="Pfam" id="PF07727"/>
    </source>
</evidence>
<dbReference type="InterPro" id="IPR013103">
    <property type="entry name" value="RVT_2"/>
</dbReference>
<dbReference type="PANTHER" id="PTHR11439:SF440">
    <property type="entry name" value="INTEGRASE CATALYTIC DOMAIN-CONTAINING PROTEIN"/>
    <property type="match status" value="1"/>
</dbReference>
<gene>
    <name evidence="2" type="ORF">O181_124978</name>
</gene>
<dbReference type="EMBL" id="AVOT02120387">
    <property type="protein sequence ID" value="MBW0585263.1"/>
    <property type="molecule type" value="Genomic_DNA"/>
</dbReference>
<dbReference type="Proteomes" id="UP000765509">
    <property type="component" value="Unassembled WGS sequence"/>
</dbReference>
<protein>
    <recommendedName>
        <fullName evidence="1">Reverse transcriptase Ty1/copia-type domain-containing protein</fullName>
    </recommendedName>
</protein>
<dbReference type="PANTHER" id="PTHR11439">
    <property type="entry name" value="GAG-POL-RELATED RETROTRANSPOSON"/>
    <property type="match status" value="1"/>
</dbReference>